<name>A0ABQ8QRL8_9AGAR</name>
<dbReference type="InterPro" id="IPR032675">
    <property type="entry name" value="LRR_dom_sf"/>
</dbReference>
<dbReference type="Gene3D" id="3.80.10.10">
    <property type="entry name" value="Ribonuclease Inhibitor"/>
    <property type="match status" value="1"/>
</dbReference>
<proteinExistence type="predicted"/>
<evidence type="ECO:0000256" key="1">
    <source>
        <dbReference type="SAM" id="MobiDB-lite"/>
    </source>
</evidence>
<protein>
    <submittedName>
        <fullName evidence="3">RNI-like protein</fullName>
    </submittedName>
</protein>
<gene>
    <name evidence="3" type="ORF">F5050DRAFT_1726697</name>
</gene>
<feature type="compositionally biased region" description="Polar residues" evidence="1">
    <location>
        <begin position="22"/>
        <end position="53"/>
    </location>
</feature>
<evidence type="ECO:0000313" key="3">
    <source>
        <dbReference type="EMBL" id="KAJ4001131.1"/>
    </source>
</evidence>
<dbReference type="PANTHER" id="PTHR13318:SF190">
    <property type="entry name" value="PARTNER OF PAIRED, ISOFORM B"/>
    <property type="match status" value="1"/>
</dbReference>
<evidence type="ECO:0000313" key="4">
    <source>
        <dbReference type="Proteomes" id="UP001163828"/>
    </source>
</evidence>
<dbReference type="InterPro" id="IPR056451">
    <property type="entry name" value="Znf_Tbcl_Rhp7"/>
</dbReference>
<feature type="compositionally biased region" description="Polar residues" evidence="1">
    <location>
        <begin position="1"/>
        <end position="15"/>
    </location>
</feature>
<dbReference type="EMBL" id="MU790513">
    <property type="protein sequence ID" value="KAJ4001131.1"/>
    <property type="molecule type" value="Genomic_DNA"/>
</dbReference>
<comment type="caution">
    <text evidence="3">The sequence shown here is derived from an EMBL/GenBank/DDBJ whole genome shotgun (WGS) entry which is preliminary data.</text>
</comment>
<accession>A0ABQ8QRL8</accession>
<keyword evidence="4" id="KW-1185">Reference proteome</keyword>
<evidence type="ECO:0000259" key="2">
    <source>
        <dbReference type="Pfam" id="PF23550"/>
    </source>
</evidence>
<feature type="domain" description="DNA repair protein rhp7 treble clef" evidence="2">
    <location>
        <begin position="135"/>
        <end position="172"/>
    </location>
</feature>
<dbReference type="SUPFAM" id="SSF52047">
    <property type="entry name" value="RNI-like"/>
    <property type="match status" value="1"/>
</dbReference>
<dbReference type="Pfam" id="PF23550">
    <property type="entry name" value="zf_Tbcl_Rhp7"/>
    <property type="match status" value="1"/>
</dbReference>
<feature type="region of interest" description="Disordered" evidence="1">
    <location>
        <begin position="1"/>
        <end position="120"/>
    </location>
</feature>
<sequence length="589" mass="64666">MSSRRNNVRGPTSALTDFLKEQNITPTTVATRVATQNQPVARSSTSAQASQPLDDTEEAEPLRRSRRRNRVTAGKGYDSEDLDESEAPAAKKKKTSTKTKTKERKKAKKDDDSDDQDDPYTALSRMRANIRPANGSIESCAECEKDFSVSQYTIAAVNGPGFLCHSCAKKLGNDPFKKPSAPRKRTKAGDKRSIVHFEERRFPTLVSICINILSSHIDDIEAFGDIGALNMEAISKAISKKRSLNSDNVHLFYGAENTSITLYDVTKLSPTALITLGHLNPNLTTLRLDFCGLISDEVINSWRSSLPHLAHLQLLGPFLVRAPAWIAFFKSHPQIQSFLITQSPRFNLECLETLISTSSKTLTRLGLREVGLLSDDFLGPIGLLSGQLQLTYLDISEPSQSCSNEAVNNLLKAVGSTITHINLSGHIELTDDVFQHGILPNTNTLSHLTLSNLPLLTDEGVALAFSQWSNPPLTAIDLARNPALSTESLTELLNHSGEGLHSLNLNGWKDVDAAALANIATQAKSLRKIDLGWCRQVDDFIVKSILDSCKDWLTEVKVWGCNKVEGKWVTSGTKTKAKIFGIERAHTAL</sequence>
<dbReference type="Proteomes" id="UP001163828">
    <property type="component" value="Unassembled WGS sequence"/>
</dbReference>
<feature type="compositionally biased region" description="Basic residues" evidence="1">
    <location>
        <begin position="90"/>
        <end position="107"/>
    </location>
</feature>
<organism evidence="3 4">
    <name type="scientific">Lentinula boryana</name>
    <dbReference type="NCBI Taxonomy" id="40481"/>
    <lineage>
        <taxon>Eukaryota</taxon>
        <taxon>Fungi</taxon>
        <taxon>Dikarya</taxon>
        <taxon>Basidiomycota</taxon>
        <taxon>Agaricomycotina</taxon>
        <taxon>Agaricomycetes</taxon>
        <taxon>Agaricomycetidae</taxon>
        <taxon>Agaricales</taxon>
        <taxon>Marasmiineae</taxon>
        <taxon>Omphalotaceae</taxon>
        <taxon>Lentinula</taxon>
    </lineage>
</organism>
<dbReference type="PANTHER" id="PTHR13318">
    <property type="entry name" value="PARTNER OF PAIRED, ISOFORM B-RELATED"/>
    <property type="match status" value="1"/>
</dbReference>
<reference evidence="3" key="1">
    <citation type="submission" date="2022-08" db="EMBL/GenBank/DDBJ databases">
        <authorList>
            <consortium name="DOE Joint Genome Institute"/>
            <person name="Min B."/>
            <person name="Riley R."/>
            <person name="Sierra-Patev S."/>
            <person name="Naranjo-Ortiz M."/>
            <person name="Looney B."/>
            <person name="Konkel Z."/>
            <person name="Slot J.C."/>
            <person name="Sakamoto Y."/>
            <person name="Steenwyk J.L."/>
            <person name="Rokas A."/>
            <person name="Carro J."/>
            <person name="Camarero S."/>
            <person name="Ferreira P."/>
            <person name="Molpeceres G."/>
            <person name="Ruiz-Duenas F.J."/>
            <person name="Serrano A."/>
            <person name="Henrissat B."/>
            <person name="Drula E."/>
            <person name="Hughes K.W."/>
            <person name="Mata J.L."/>
            <person name="Ishikawa N.K."/>
            <person name="Vargas-Isla R."/>
            <person name="Ushijima S."/>
            <person name="Smith C.A."/>
            <person name="Ahrendt S."/>
            <person name="Andreopoulos W."/>
            <person name="He G."/>
            <person name="Labutti K."/>
            <person name="Lipzen A."/>
            <person name="Ng V."/>
            <person name="Sandor L."/>
            <person name="Barry K."/>
            <person name="Martinez A.T."/>
            <person name="Xiao Y."/>
            <person name="Gibbons J.G."/>
            <person name="Terashima K."/>
            <person name="Hibbett D.S."/>
            <person name="Grigoriev I.V."/>
        </authorList>
    </citation>
    <scope>NUCLEOTIDE SEQUENCE</scope>
    <source>
        <strain evidence="3">TFB10827</strain>
    </source>
</reference>